<accession>A0A841UCK0</accession>
<dbReference type="AlphaFoldDB" id="A0A841UCK0"/>
<dbReference type="EMBL" id="JACJVR010000145">
    <property type="protein sequence ID" value="MBB6695894.1"/>
    <property type="molecule type" value="Genomic_DNA"/>
</dbReference>
<sequence>MKKKVMMVGAGLTLGSALLVTSAFADVGGAQGYEAYKSALKATATAENATQSVGLSVRDNGNERFRVISTVKEDRASQALSGSASIHAGADTAKVDFYHQDGRMIVKSADSDTYNVIQESGRPHKDEDWEDGEFDPEFHKGIETIVDALVGNLKNDFILKNGEGGKKTVSVELTGSRIPAAANVIGSVLIKEALSGKHSDDQMDHAAFGQELLGFDLAKLDPQLPQLSQDVNIDSVSLQATIDENDAIVRQTVEFEISGKDVSGAEHDLVVTADIGLSGIGETKPDAVDLAGKKVNTIEHSRFED</sequence>
<gene>
    <name evidence="2" type="ORF">H7B90_31345</name>
</gene>
<dbReference type="Proteomes" id="UP000553776">
    <property type="component" value="Unassembled WGS sequence"/>
</dbReference>
<evidence type="ECO:0000313" key="2">
    <source>
        <dbReference type="EMBL" id="MBB6695894.1"/>
    </source>
</evidence>
<feature type="signal peptide" evidence="1">
    <location>
        <begin position="1"/>
        <end position="25"/>
    </location>
</feature>
<comment type="caution">
    <text evidence="2">The sequence shown here is derived from an EMBL/GenBank/DDBJ whole genome shotgun (WGS) entry which is preliminary data.</text>
</comment>
<dbReference type="RefSeq" id="WP_185139843.1">
    <property type="nucleotide sequence ID" value="NZ_BORM01000001.1"/>
</dbReference>
<reference evidence="2 3" key="1">
    <citation type="submission" date="2020-08" db="EMBL/GenBank/DDBJ databases">
        <title>Cohnella phylogeny.</title>
        <authorList>
            <person name="Dunlap C."/>
        </authorList>
    </citation>
    <scope>NUCLEOTIDE SEQUENCE [LARGE SCALE GENOMIC DNA]</scope>
    <source>
        <strain evidence="2 3">DSM 25239</strain>
    </source>
</reference>
<evidence type="ECO:0000256" key="1">
    <source>
        <dbReference type="SAM" id="SignalP"/>
    </source>
</evidence>
<feature type="chain" id="PRO_5032289816" evidence="1">
    <location>
        <begin position="26"/>
        <end position="305"/>
    </location>
</feature>
<evidence type="ECO:0000313" key="3">
    <source>
        <dbReference type="Proteomes" id="UP000553776"/>
    </source>
</evidence>
<keyword evidence="3" id="KW-1185">Reference proteome</keyword>
<name>A0A841UCK0_9BACL</name>
<protein>
    <submittedName>
        <fullName evidence="2">Uncharacterized protein</fullName>
    </submittedName>
</protein>
<organism evidence="2 3">
    <name type="scientific">Cohnella xylanilytica</name>
    <dbReference type="NCBI Taxonomy" id="557555"/>
    <lineage>
        <taxon>Bacteria</taxon>
        <taxon>Bacillati</taxon>
        <taxon>Bacillota</taxon>
        <taxon>Bacilli</taxon>
        <taxon>Bacillales</taxon>
        <taxon>Paenibacillaceae</taxon>
        <taxon>Cohnella</taxon>
    </lineage>
</organism>
<keyword evidence="1" id="KW-0732">Signal</keyword>
<proteinExistence type="predicted"/>